<dbReference type="SUPFAM" id="SSF52499">
    <property type="entry name" value="Isochorismatase-like hydrolases"/>
    <property type="match status" value="1"/>
</dbReference>
<evidence type="ECO:0000313" key="3">
    <source>
        <dbReference type="Proteomes" id="UP000625316"/>
    </source>
</evidence>
<proteinExistence type="predicted"/>
<organism evidence="2 3">
    <name type="scientific">Romeriopsis navalis LEGE 11480</name>
    <dbReference type="NCBI Taxonomy" id="2777977"/>
    <lineage>
        <taxon>Bacteria</taxon>
        <taxon>Bacillati</taxon>
        <taxon>Cyanobacteriota</taxon>
        <taxon>Cyanophyceae</taxon>
        <taxon>Leptolyngbyales</taxon>
        <taxon>Leptolyngbyaceae</taxon>
        <taxon>Romeriopsis</taxon>
        <taxon>Romeriopsis navalis</taxon>
    </lineage>
</organism>
<dbReference type="PANTHER" id="PTHR43559:SF3">
    <property type="entry name" value="HYDROLASE YCAC-RELATED"/>
    <property type="match status" value="1"/>
</dbReference>
<dbReference type="RefSeq" id="WP_264328098.1">
    <property type="nucleotide sequence ID" value="NZ_JADEXQ010000174.1"/>
</dbReference>
<dbReference type="Proteomes" id="UP000625316">
    <property type="component" value="Unassembled WGS sequence"/>
</dbReference>
<dbReference type="Gene3D" id="3.40.50.850">
    <property type="entry name" value="Isochorismatase-like"/>
    <property type="match status" value="1"/>
</dbReference>
<dbReference type="PANTHER" id="PTHR43559">
    <property type="entry name" value="HYDROLASE YCAC-RELATED"/>
    <property type="match status" value="1"/>
</dbReference>
<dbReference type="AlphaFoldDB" id="A0A928Z737"/>
<sequence length="195" mass="21786">MNYTDKLTRDNCVVVLVDFLDGFFPGIKTINHDLLRKNAEAFTRLSQIFHLPTIMLGEEGDFRGNFFPQVLANADHAMRIERHTPSAWDEPAFQQQLAEIGRKKIVLGGISLDICTLQLTIDLIGAGYEPYVVVDVSGSDTNLNETAAMLRMTQAGAVMVSWASIASEIMKDWQTPEGPAVGQLYQDFSYWGNRL</sequence>
<evidence type="ECO:0000313" key="2">
    <source>
        <dbReference type="EMBL" id="MBE9033288.1"/>
    </source>
</evidence>
<feature type="domain" description="Isochorismatase-like" evidence="1">
    <location>
        <begin position="71"/>
        <end position="163"/>
    </location>
</feature>
<accession>A0A928Z737</accession>
<dbReference type="Pfam" id="PF00857">
    <property type="entry name" value="Isochorismatase"/>
    <property type="match status" value="1"/>
</dbReference>
<evidence type="ECO:0000259" key="1">
    <source>
        <dbReference type="Pfam" id="PF00857"/>
    </source>
</evidence>
<dbReference type="InterPro" id="IPR036380">
    <property type="entry name" value="Isochorismatase-like_sf"/>
</dbReference>
<keyword evidence="3" id="KW-1185">Reference proteome</keyword>
<dbReference type="EMBL" id="JADEXQ010000174">
    <property type="protein sequence ID" value="MBE9033288.1"/>
    <property type="molecule type" value="Genomic_DNA"/>
</dbReference>
<dbReference type="InterPro" id="IPR053152">
    <property type="entry name" value="Hydrolase_YcaC-like"/>
</dbReference>
<dbReference type="InterPro" id="IPR000868">
    <property type="entry name" value="Isochorismatase-like_dom"/>
</dbReference>
<reference evidence="2" key="1">
    <citation type="submission" date="2020-10" db="EMBL/GenBank/DDBJ databases">
        <authorList>
            <person name="Castelo-Branco R."/>
            <person name="Eusebio N."/>
            <person name="Adriana R."/>
            <person name="Vieira A."/>
            <person name="Brugerolle De Fraissinette N."/>
            <person name="Rezende De Castro R."/>
            <person name="Schneider M.P."/>
            <person name="Vasconcelos V."/>
            <person name="Leao P.N."/>
        </authorList>
    </citation>
    <scope>NUCLEOTIDE SEQUENCE</scope>
    <source>
        <strain evidence="2">LEGE 11480</strain>
    </source>
</reference>
<comment type="caution">
    <text evidence="2">The sequence shown here is derived from an EMBL/GenBank/DDBJ whole genome shotgun (WGS) entry which is preliminary data.</text>
</comment>
<gene>
    <name evidence="2" type="ORF">IQ266_26495</name>
</gene>
<protein>
    <submittedName>
        <fullName evidence="2">Isochorismatase family protein</fullName>
    </submittedName>
</protein>
<name>A0A928Z737_9CYAN</name>